<evidence type="ECO:0000313" key="2">
    <source>
        <dbReference type="Proteomes" id="UP001162483"/>
    </source>
</evidence>
<name>A0ABN9G9K7_9NEOB</name>
<organism evidence="1 2">
    <name type="scientific">Staurois parvus</name>
    <dbReference type="NCBI Taxonomy" id="386267"/>
    <lineage>
        <taxon>Eukaryota</taxon>
        <taxon>Metazoa</taxon>
        <taxon>Chordata</taxon>
        <taxon>Craniata</taxon>
        <taxon>Vertebrata</taxon>
        <taxon>Euteleostomi</taxon>
        <taxon>Amphibia</taxon>
        <taxon>Batrachia</taxon>
        <taxon>Anura</taxon>
        <taxon>Neobatrachia</taxon>
        <taxon>Ranoidea</taxon>
        <taxon>Ranidae</taxon>
        <taxon>Staurois</taxon>
    </lineage>
</organism>
<feature type="non-terminal residue" evidence="1">
    <location>
        <position position="99"/>
    </location>
</feature>
<proteinExistence type="predicted"/>
<reference evidence="1" key="1">
    <citation type="submission" date="2023-05" db="EMBL/GenBank/DDBJ databases">
        <authorList>
            <person name="Stuckert A."/>
        </authorList>
    </citation>
    <scope>NUCLEOTIDE SEQUENCE</scope>
</reference>
<protein>
    <submittedName>
        <fullName evidence="1">Uncharacterized protein</fullName>
    </submittedName>
</protein>
<feature type="non-terminal residue" evidence="1">
    <location>
        <position position="1"/>
    </location>
</feature>
<comment type="caution">
    <text evidence="1">The sequence shown here is derived from an EMBL/GenBank/DDBJ whole genome shotgun (WGS) entry which is preliminary data.</text>
</comment>
<gene>
    <name evidence="1" type="ORF">SPARVUS_LOCUS13652455</name>
</gene>
<evidence type="ECO:0000313" key="1">
    <source>
        <dbReference type="EMBL" id="CAI9605689.1"/>
    </source>
</evidence>
<dbReference type="Proteomes" id="UP001162483">
    <property type="component" value="Unassembled WGS sequence"/>
</dbReference>
<sequence length="99" mass="11236">SVTKPTTVKSVCICSKACLLYSLWNLRVNSLHCVKRVFDPVFSDPPLLPVSTKYFLIKQRLWGKLHMLSLVCIARVFFFLGRVHVISTGPISTVQTEVR</sequence>
<accession>A0ABN9G9K7</accession>
<keyword evidence="2" id="KW-1185">Reference proteome</keyword>
<dbReference type="EMBL" id="CATNWA010018162">
    <property type="protein sequence ID" value="CAI9605689.1"/>
    <property type="molecule type" value="Genomic_DNA"/>
</dbReference>